<comment type="pathway">
    <text evidence="4">Cofactor biosynthesis; pyridoxine 5'-phosphate biosynthesis; pyridoxine 5'-phosphate from D-erythrose 4-phosphate: step 5/5.</text>
</comment>
<evidence type="ECO:0000256" key="5">
    <source>
        <dbReference type="NCBIfam" id="TIGR00559"/>
    </source>
</evidence>
<feature type="binding site" evidence="4">
    <location>
        <position position="187"/>
    </location>
    <ligand>
        <name>3-amino-2-oxopropyl phosphate</name>
        <dbReference type="ChEBI" id="CHEBI:57279"/>
    </ligand>
</feature>
<dbReference type="GO" id="GO:0008615">
    <property type="term" value="P:pyridoxine biosynthetic process"/>
    <property type="evidence" value="ECO:0007669"/>
    <property type="project" value="UniProtKB-UniRule"/>
</dbReference>
<comment type="catalytic activity">
    <reaction evidence="4">
        <text>3-amino-2-oxopropyl phosphate + 1-deoxy-D-xylulose 5-phosphate = pyridoxine 5'-phosphate + phosphate + 2 H2O + H(+)</text>
        <dbReference type="Rhea" id="RHEA:15265"/>
        <dbReference type="ChEBI" id="CHEBI:15377"/>
        <dbReference type="ChEBI" id="CHEBI:15378"/>
        <dbReference type="ChEBI" id="CHEBI:43474"/>
        <dbReference type="ChEBI" id="CHEBI:57279"/>
        <dbReference type="ChEBI" id="CHEBI:57792"/>
        <dbReference type="ChEBI" id="CHEBI:58589"/>
        <dbReference type="EC" id="2.6.99.2"/>
    </reaction>
</comment>
<dbReference type="InterPro" id="IPR036130">
    <property type="entry name" value="Pyridoxine-5'_phos_synth"/>
</dbReference>
<feature type="binding site" evidence="4">
    <location>
        <position position="6"/>
    </location>
    <ligand>
        <name>3-amino-2-oxopropyl phosphate</name>
        <dbReference type="ChEBI" id="CHEBI:57279"/>
    </ligand>
</feature>
<keyword evidence="3 4" id="KW-0664">Pyridoxine biosynthesis</keyword>
<comment type="caution">
    <text evidence="6">The sequence shown here is derived from an EMBL/GenBank/DDBJ whole genome shotgun (WGS) entry which is preliminary data.</text>
</comment>
<dbReference type="NCBIfam" id="TIGR00559">
    <property type="entry name" value="pdxJ"/>
    <property type="match status" value="1"/>
</dbReference>
<keyword evidence="2 4" id="KW-0808">Transferase</keyword>
<comment type="subcellular location">
    <subcellularLocation>
        <location evidence="4">Cytoplasm</location>
    </subcellularLocation>
</comment>
<evidence type="ECO:0000256" key="4">
    <source>
        <dbReference type="HAMAP-Rule" id="MF_00279"/>
    </source>
</evidence>
<dbReference type="PANTHER" id="PTHR30456:SF0">
    <property type="entry name" value="PYRIDOXINE 5'-PHOSPHATE SYNTHASE"/>
    <property type="match status" value="1"/>
</dbReference>
<evidence type="ECO:0000256" key="2">
    <source>
        <dbReference type="ARBA" id="ARBA00022679"/>
    </source>
</evidence>
<comment type="subunit">
    <text evidence="4">Homooctamer; tetramer of dimers.</text>
</comment>
<dbReference type="PANTHER" id="PTHR30456">
    <property type="entry name" value="PYRIDOXINE 5'-PHOSPHATE SYNTHASE"/>
    <property type="match status" value="1"/>
</dbReference>
<dbReference type="NCBIfam" id="NF003625">
    <property type="entry name" value="PRK05265.1-3"/>
    <property type="match status" value="1"/>
</dbReference>
<feature type="binding site" evidence="4">
    <location>
        <begin position="8"/>
        <end position="9"/>
    </location>
    <ligand>
        <name>1-deoxy-D-xylulose 5-phosphate</name>
        <dbReference type="ChEBI" id="CHEBI:57792"/>
    </ligand>
</feature>
<evidence type="ECO:0000256" key="3">
    <source>
        <dbReference type="ARBA" id="ARBA00023096"/>
    </source>
</evidence>
<feature type="binding site" evidence="4">
    <location>
        <begin position="208"/>
        <end position="209"/>
    </location>
    <ligand>
        <name>3-amino-2-oxopropyl phosphate</name>
        <dbReference type="ChEBI" id="CHEBI:57279"/>
    </ligand>
</feature>
<feature type="active site" description="Proton donor" evidence="4">
    <location>
        <position position="186"/>
    </location>
</feature>
<feature type="active site" description="Proton acceptor" evidence="4">
    <location>
        <position position="42"/>
    </location>
</feature>
<dbReference type="HAMAP" id="MF_00279">
    <property type="entry name" value="PdxJ"/>
    <property type="match status" value="1"/>
</dbReference>
<dbReference type="SUPFAM" id="SSF63892">
    <property type="entry name" value="Pyridoxine 5'-phosphate synthase"/>
    <property type="match status" value="1"/>
</dbReference>
<evidence type="ECO:0000313" key="6">
    <source>
        <dbReference type="EMBL" id="HGW91348.1"/>
    </source>
</evidence>
<protein>
    <recommendedName>
        <fullName evidence="4 5">Pyridoxine 5'-phosphate synthase</fullName>
        <shortName evidence="4">PNP synthase</shortName>
        <ecNumber evidence="4 5">2.6.99.2</ecNumber>
    </recommendedName>
</protein>
<dbReference type="GO" id="GO:0033856">
    <property type="term" value="F:pyridoxine 5'-phosphate synthase activity"/>
    <property type="evidence" value="ECO:0007669"/>
    <property type="project" value="UniProtKB-UniRule"/>
</dbReference>
<dbReference type="InterPro" id="IPR004569">
    <property type="entry name" value="PyrdxlP_synth_PdxJ"/>
</dbReference>
<dbReference type="AlphaFoldDB" id="A0A7C4YR56"/>
<gene>
    <name evidence="4" type="primary">pdxJ</name>
    <name evidence="6" type="ORF">ENV67_02250</name>
</gene>
<dbReference type="EC" id="2.6.99.2" evidence="4 5"/>
<evidence type="ECO:0000256" key="1">
    <source>
        <dbReference type="ARBA" id="ARBA00022490"/>
    </source>
</evidence>
<accession>A0A7C4YR56</accession>
<comment type="similarity">
    <text evidence="4">Belongs to the PNP synthase family.</text>
</comment>
<dbReference type="Pfam" id="PF03740">
    <property type="entry name" value="PdxJ"/>
    <property type="match status" value="1"/>
</dbReference>
<dbReference type="InterPro" id="IPR013785">
    <property type="entry name" value="Aldolase_TIM"/>
</dbReference>
<sequence>MRLGVNIDHIATLRELRGTVYPEPVEAALIAESNGADGITVHLRMDRRHIKERDVKILKEVIKTHLNVECSLSRDIQDFVNDVKPHWVCIVPERVEEATTEGGIDVLKFKDEILNAIKRLKKNNIMVTLFIEPDIETVKISKELGADAVEINTGKYADTMSIEILKKIEDASRFGASIGLEVHAGHGLNIYNVGPIASIPEIIELNIGHWIVSRSTIIGLGNAVREMKEKMEYYRKWKED</sequence>
<organism evidence="6">
    <name type="scientific">candidate division WOR-3 bacterium</name>
    <dbReference type="NCBI Taxonomy" id="2052148"/>
    <lineage>
        <taxon>Bacteria</taxon>
        <taxon>Bacteria division WOR-3</taxon>
    </lineage>
</organism>
<dbReference type="NCBIfam" id="NF003627">
    <property type="entry name" value="PRK05265.1-5"/>
    <property type="match status" value="1"/>
</dbReference>
<feature type="binding site" evidence="4">
    <location>
        <position position="49"/>
    </location>
    <ligand>
        <name>1-deoxy-D-xylulose 5-phosphate</name>
        <dbReference type="ChEBI" id="CHEBI:57792"/>
    </ligand>
</feature>
<dbReference type="Gene3D" id="3.20.20.70">
    <property type="entry name" value="Aldolase class I"/>
    <property type="match status" value="1"/>
</dbReference>
<feature type="binding site" evidence="4">
    <location>
        <position position="44"/>
    </location>
    <ligand>
        <name>1-deoxy-D-xylulose 5-phosphate</name>
        <dbReference type="ChEBI" id="CHEBI:57792"/>
    </ligand>
</feature>
<keyword evidence="1 4" id="KW-0963">Cytoplasm</keyword>
<proteinExistence type="inferred from homology"/>
<dbReference type="CDD" id="cd00003">
    <property type="entry name" value="PNPsynthase"/>
    <property type="match status" value="1"/>
</dbReference>
<feature type="active site" description="Proton acceptor" evidence="4">
    <location>
        <position position="69"/>
    </location>
</feature>
<dbReference type="GO" id="GO:0005829">
    <property type="term" value="C:cytosol"/>
    <property type="evidence" value="ECO:0007669"/>
    <property type="project" value="TreeGrafter"/>
</dbReference>
<reference evidence="6" key="1">
    <citation type="journal article" date="2020" name="mSystems">
        <title>Genome- and Community-Level Interaction Insights into Carbon Utilization and Element Cycling Functions of Hydrothermarchaeota in Hydrothermal Sediment.</title>
        <authorList>
            <person name="Zhou Z."/>
            <person name="Liu Y."/>
            <person name="Xu W."/>
            <person name="Pan J."/>
            <person name="Luo Z.H."/>
            <person name="Li M."/>
        </authorList>
    </citation>
    <scope>NUCLEOTIDE SEQUENCE [LARGE SCALE GENOMIC DNA]</scope>
    <source>
        <strain evidence="6">SpSt-780</strain>
    </source>
</reference>
<feature type="binding site" evidence="4">
    <location>
        <position position="99"/>
    </location>
    <ligand>
        <name>1-deoxy-D-xylulose 5-phosphate</name>
        <dbReference type="ChEBI" id="CHEBI:57792"/>
    </ligand>
</feature>
<comment type="function">
    <text evidence="4">Catalyzes the complicated ring closure reaction between the two acyclic compounds 1-deoxy-D-xylulose-5-phosphate (DXP) and 3-amino-2-oxopropyl phosphate (1-amino-acetone-3-phosphate or AAP) to form pyridoxine 5'-phosphate (PNP) and inorganic phosphate.</text>
</comment>
<feature type="binding site" evidence="4">
    <location>
        <position position="17"/>
    </location>
    <ligand>
        <name>3-amino-2-oxopropyl phosphate</name>
        <dbReference type="ChEBI" id="CHEBI:57279"/>
    </ligand>
</feature>
<name>A0A7C4YR56_UNCW3</name>
<dbReference type="UniPathway" id="UPA00244">
    <property type="reaction ID" value="UER00313"/>
</dbReference>
<feature type="site" description="Transition state stabilizer" evidence="4">
    <location>
        <position position="150"/>
    </location>
</feature>
<dbReference type="EMBL" id="DTHG01000028">
    <property type="protein sequence ID" value="HGW91348.1"/>
    <property type="molecule type" value="Genomic_DNA"/>
</dbReference>